<keyword evidence="6" id="KW-1003">Cell membrane</keyword>
<comment type="caution">
    <text evidence="8">The sequence shown here is derived from an EMBL/GenBank/DDBJ whole genome shotgun (WGS) entry which is preliminary data.</text>
</comment>
<name>K2KKA3_9GAMM</name>
<keyword evidence="5 6" id="KW-0472">Membrane</keyword>
<feature type="transmembrane region" description="Helical" evidence="6">
    <location>
        <begin position="165"/>
        <end position="184"/>
    </location>
</feature>
<feature type="transmembrane region" description="Helical" evidence="6">
    <location>
        <begin position="27"/>
        <end position="47"/>
    </location>
</feature>
<protein>
    <recommendedName>
        <fullName evidence="6">Transport permease protein</fullName>
    </recommendedName>
</protein>
<dbReference type="PROSITE" id="PS51012">
    <property type="entry name" value="ABC_TM2"/>
    <property type="match status" value="1"/>
</dbReference>
<evidence type="ECO:0000256" key="4">
    <source>
        <dbReference type="ARBA" id="ARBA00022989"/>
    </source>
</evidence>
<keyword evidence="4 6" id="KW-1133">Transmembrane helix</keyword>
<evidence type="ECO:0000259" key="7">
    <source>
        <dbReference type="PROSITE" id="PS51012"/>
    </source>
</evidence>
<keyword evidence="6" id="KW-0813">Transport</keyword>
<feature type="transmembrane region" description="Helical" evidence="6">
    <location>
        <begin position="136"/>
        <end position="159"/>
    </location>
</feature>
<dbReference type="InterPro" id="IPR051784">
    <property type="entry name" value="Nod_factor_ABC_transporter"/>
</dbReference>
<dbReference type="PANTHER" id="PTHR43229">
    <property type="entry name" value="NODULATION PROTEIN J"/>
    <property type="match status" value="1"/>
</dbReference>
<dbReference type="InterPro" id="IPR047817">
    <property type="entry name" value="ABC2_TM_bact-type"/>
</dbReference>
<feature type="domain" description="ABC transmembrane type-2" evidence="7">
    <location>
        <begin position="22"/>
        <end position="246"/>
    </location>
</feature>
<dbReference type="InterPro" id="IPR000412">
    <property type="entry name" value="ABC_2_transport"/>
</dbReference>
<dbReference type="PATRIC" id="fig|740709.3.peg.486"/>
<evidence type="ECO:0000256" key="1">
    <source>
        <dbReference type="ARBA" id="ARBA00004141"/>
    </source>
</evidence>
<proteinExistence type="inferred from homology"/>
<evidence type="ECO:0000256" key="2">
    <source>
        <dbReference type="ARBA" id="ARBA00007783"/>
    </source>
</evidence>
<dbReference type="PIRSF" id="PIRSF006648">
    <property type="entry name" value="DrrB"/>
    <property type="match status" value="1"/>
</dbReference>
<dbReference type="AlphaFoldDB" id="K2KKA3"/>
<organism evidence="8 9">
    <name type="scientific">Idiomarina xiamenensis 10-D-4</name>
    <dbReference type="NCBI Taxonomy" id="740709"/>
    <lineage>
        <taxon>Bacteria</taxon>
        <taxon>Pseudomonadati</taxon>
        <taxon>Pseudomonadota</taxon>
        <taxon>Gammaproteobacteria</taxon>
        <taxon>Alteromonadales</taxon>
        <taxon>Idiomarinaceae</taxon>
        <taxon>Idiomarina</taxon>
    </lineage>
</organism>
<feature type="transmembrane region" description="Helical" evidence="6">
    <location>
        <begin position="221"/>
        <end position="243"/>
    </location>
</feature>
<evidence type="ECO:0000256" key="5">
    <source>
        <dbReference type="ARBA" id="ARBA00023136"/>
    </source>
</evidence>
<dbReference type="Proteomes" id="UP000014115">
    <property type="component" value="Unassembled WGS sequence"/>
</dbReference>
<sequence>MHMRDQVGLYWTEARYDVLALLRSPGFYLPSLLFPTVFYAFFGILLVTDDAARMTLFVGYACFALIGPAMFNFAIYVASDRQQGWLILKSLTPMPTSAYVIAKLVSSLLFSLVAFILIALLALFYGDIQLLAGQWLLLLLVLLLGSLPFALLGLLIGLHSHERAAPIWVNLLYLPLSLLGGLWLPLTLLPETLQHLAWALPTYHLAQIGMAVVTTDYSLSLFYHIAYLVSLTLLLWLAAGYYFPRRALAQA</sequence>
<dbReference type="Pfam" id="PF01061">
    <property type="entry name" value="ABC2_membrane"/>
    <property type="match status" value="1"/>
</dbReference>
<evidence type="ECO:0000313" key="8">
    <source>
        <dbReference type="EMBL" id="EKE87057.1"/>
    </source>
</evidence>
<dbReference type="eggNOG" id="COG0842">
    <property type="taxonomic scope" value="Bacteria"/>
</dbReference>
<dbReference type="STRING" id="740709.A10D4_02407"/>
<comment type="subcellular location">
    <subcellularLocation>
        <location evidence="6">Cell inner membrane</location>
        <topology evidence="6">Multi-pass membrane protein</topology>
    </subcellularLocation>
    <subcellularLocation>
        <location evidence="1">Membrane</location>
        <topology evidence="1">Multi-pass membrane protein</topology>
    </subcellularLocation>
</comment>
<keyword evidence="3 6" id="KW-0812">Transmembrane</keyword>
<evidence type="ECO:0000313" key="9">
    <source>
        <dbReference type="Proteomes" id="UP000014115"/>
    </source>
</evidence>
<evidence type="ECO:0000256" key="3">
    <source>
        <dbReference type="ARBA" id="ARBA00022692"/>
    </source>
</evidence>
<dbReference type="InterPro" id="IPR013525">
    <property type="entry name" value="ABC2_TM"/>
</dbReference>
<keyword evidence="9" id="KW-1185">Reference proteome</keyword>
<gene>
    <name evidence="8" type="ORF">A10D4_02407</name>
</gene>
<dbReference type="GO" id="GO:0043190">
    <property type="term" value="C:ATP-binding cassette (ABC) transporter complex"/>
    <property type="evidence" value="ECO:0007669"/>
    <property type="project" value="InterPro"/>
</dbReference>
<dbReference type="EMBL" id="AMRG01000002">
    <property type="protein sequence ID" value="EKE87057.1"/>
    <property type="molecule type" value="Genomic_DNA"/>
</dbReference>
<reference evidence="8 9" key="1">
    <citation type="journal article" date="2012" name="J. Bacteriol.">
        <title>Genome Sequence of Idiomarina xiamenensis Type Strain 10-D-4.</title>
        <authorList>
            <person name="Lai Q."/>
            <person name="Wang L."/>
            <person name="Wang W."/>
            <person name="Shao Z."/>
        </authorList>
    </citation>
    <scope>NUCLEOTIDE SEQUENCE [LARGE SCALE GENOMIC DNA]</scope>
    <source>
        <strain evidence="8 9">10-D-4</strain>
    </source>
</reference>
<dbReference type="GO" id="GO:0140359">
    <property type="term" value="F:ABC-type transporter activity"/>
    <property type="evidence" value="ECO:0007669"/>
    <property type="project" value="InterPro"/>
</dbReference>
<feature type="transmembrane region" description="Helical" evidence="6">
    <location>
        <begin position="54"/>
        <end position="78"/>
    </location>
</feature>
<dbReference type="PANTHER" id="PTHR43229:SF3">
    <property type="entry name" value="ABC-TYPE MULTIDRUG TRANSPORT SYSTEM, PERMEASE COMPONENT"/>
    <property type="match status" value="1"/>
</dbReference>
<comment type="similarity">
    <text evidence="2 6">Belongs to the ABC-2 integral membrane protein family.</text>
</comment>
<evidence type="ECO:0000256" key="6">
    <source>
        <dbReference type="RuleBase" id="RU361157"/>
    </source>
</evidence>
<accession>K2KKA3</accession>
<feature type="transmembrane region" description="Helical" evidence="6">
    <location>
        <begin position="98"/>
        <end position="124"/>
    </location>
</feature>